<dbReference type="InterPro" id="IPR052345">
    <property type="entry name" value="Rad_response_metalloprotease"/>
</dbReference>
<dbReference type="PANTHER" id="PTHR43236:SF2">
    <property type="entry name" value="BLL0069 PROTEIN"/>
    <property type="match status" value="1"/>
</dbReference>
<protein>
    <submittedName>
        <fullName evidence="2">Zn-dependent peptidase ImmA (M78 family)</fullName>
    </submittedName>
</protein>
<feature type="domain" description="IrrE N-terminal-like" evidence="1">
    <location>
        <begin position="32"/>
        <end position="162"/>
    </location>
</feature>
<dbReference type="InterPro" id="IPR010359">
    <property type="entry name" value="IrrE_HExxH"/>
</dbReference>
<evidence type="ECO:0000313" key="3">
    <source>
        <dbReference type="Proteomes" id="UP000627838"/>
    </source>
</evidence>
<proteinExistence type="predicted"/>
<evidence type="ECO:0000259" key="1">
    <source>
        <dbReference type="Pfam" id="PF06114"/>
    </source>
</evidence>
<dbReference type="Proteomes" id="UP000627838">
    <property type="component" value="Unassembled WGS sequence"/>
</dbReference>
<sequence length="176" mass="19400">MARADVAAREVLDKAGIAKPPVDPFLIAQELLGVLLVKTEMKDDVSGMLVREPTRTVIGINQSHAPNRQRFTVAHEIGHLQLHKGRPLIMDTDVRVNLRDSVSGMATDREEIEANRFAAALLIPEPMVRNEISTLNFASAEDLVMKLQARFKVSPSAMNFRLVNLGILPNPVDLSS</sequence>
<gene>
    <name evidence="2" type="ORF">H4W34_003102</name>
</gene>
<evidence type="ECO:0000313" key="2">
    <source>
        <dbReference type="EMBL" id="MBE1533269.1"/>
    </source>
</evidence>
<dbReference type="PANTHER" id="PTHR43236">
    <property type="entry name" value="ANTITOXIN HIGA1"/>
    <property type="match status" value="1"/>
</dbReference>
<keyword evidence="3" id="KW-1185">Reference proteome</keyword>
<name>A0ABR9JRR9_9ACTN</name>
<comment type="caution">
    <text evidence="2">The sequence shown here is derived from an EMBL/GenBank/DDBJ whole genome shotgun (WGS) entry which is preliminary data.</text>
</comment>
<dbReference type="EMBL" id="JADBDZ010000001">
    <property type="protein sequence ID" value="MBE1533269.1"/>
    <property type="molecule type" value="Genomic_DNA"/>
</dbReference>
<reference evidence="2 3" key="1">
    <citation type="submission" date="2020-10" db="EMBL/GenBank/DDBJ databases">
        <title>Sequencing the genomes of 1000 actinobacteria strains.</title>
        <authorList>
            <person name="Klenk H.-P."/>
        </authorList>
    </citation>
    <scope>NUCLEOTIDE SEQUENCE [LARGE SCALE GENOMIC DNA]</scope>
    <source>
        <strain evidence="2 3">DSM 46744</strain>
    </source>
</reference>
<dbReference type="Pfam" id="PF06114">
    <property type="entry name" value="Peptidase_M78"/>
    <property type="match status" value="1"/>
</dbReference>
<dbReference type="RefSeq" id="WP_192759848.1">
    <property type="nucleotide sequence ID" value="NZ_JADBDZ010000001.1"/>
</dbReference>
<dbReference type="Gene3D" id="1.10.10.2910">
    <property type="match status" value="1"/>
</dbReference>
<organism evidence="2 3">
    <name type="scientific">Actinomadura algeriensis</name>
    <dbReference type="NCBI Taxonomy" id="1679523"/>
    <lineage>
        <taxon>Bacteria</taxon>
        <taxon>Bacillati</taxon>
        <taxon>Actinomycetota</taxon>
        <taxon>Actinomycetes</taxon>
        <taxon>Streptosporangiales</taxon>
        <taxon>Thermomonosporaceae</taxon>
        <taxon>Actinomadura</taxon>
    </lineage>
</organism>
<accession>A0ABR9JRR9</accession>